<name>A0A974CMN6_XENLA</name>
<organism evidence="1 2">
    <name type="scientific">Xenopus laevis</name>
    <name type="common">African clawed frog</name>
    <dbReference type="NCBI Taxonomy" id="8355"/>
    <lineage>
        <taxon>Eukaryota</taxon>
        <taxon>Metazoa</taxon>
        <taxon>Chordata</taxon>
        <taxon>Craniata</taxon>
        <taxon>Vertebrata</taxon>
        <taxon>Euteleostomi</taxon>
        <taxon>Amphibia</taxon>
        <taxon>Batrachia</taxon>
        <taxon>Anura</taxon>
        <taxon>Pipoidea</taxon>
        <taxon>Pipidae</taxon>
        <taxon>Xenopodinae</taxon>
        <taxon>Xenopus</taxon>
        <taxon>Xenopus</taxon>
    </lineage>
</organism>
<reference evidence="2" key="1">
    <citation type="journal article" date="2016" name="Nature">
        <title>Genome evolution in the allotetraploid frog Xenopus laevis.</title>
        <authorList>
            <person name="Session A.M."/>
            <person name="Uno Y."/>
            <person name="Kwon T."/>
            <person name="Chapman J.A."/>
            <person name="Toyoda A."/>
            <person name="Takahashi S."/>
            <person name="Fukui A."/>
            <person name="Hikosaka A."/>
            <person name="Suzuki A."/>
            <person name="Kondo M."/>
            <person name="van Heeringen S.J."/>
            <person name="Quigley I."/>
            <person name="Heinz S."/>
            <person name="Ogino H."/>
            <person name="Ochi H."/>
            <person name="Hellsten U."/>
            <person name="Lyons J.B."/>
            <person name="Simakov O."/>
            <person name="Putnam N."/>
            <person name="Stites J."/>
            <person name="Kuroki Y."/>
            <person name="Tanaka T."/>
            <person name="Michiue T."/>
            <person name="Watanabe M."/>
            <person name="Bogdanovic O."/>
            <person name="Lister R."/>
            <person name="Georgiou G."/>
            <person name="Paranjpe S.S."/>
            <person name="van Kruijsbergen I."/>
            <person name="Shu S."/>
            <person name="Carlson J."/>
            <person name="Kinoshita T."/>
            <person name="Ohta Y."/>
            <person name="Mawaribuchi S."/>
            <person name="Jenkins J."/>
            <person name="Grimwood J."/>
            <person name="Schmutz J."/>
            <person name="Mitros T."/>
            <person name="Mozaffari S.V."/>
            <person name="Suzuki Y."/>
            <person name="Haramoto Y."/>
            <person name="Yamamoto T.S."/>
            <person name="Takagi C."/>
            <person name="Heald R."/>
            <person name="Miller K."/>
            <person name="Haudenschild C."/>
            <person name="Kitzman J."/>
            <person name="Nakayama T."/>
            <person name="Izutsu Y."/>
            <person name="Robert J."/>
            <person name="Fortriede J."/>
            <person name="Burns K."/>
            <person name="Lotay V."/>
            <person name="Karimi K."/>
            <person name="Yasuoka Y."/>
            <person name="Dichmann D.S."/>
            <person name="Flajnik M.F."/>
            <person name="Houston D.W."/>
            <person name="Shendure J."/>
            <person name="DuPasquier L."/>
            <person name="Vize P.D."/>
            <person name="Zorn A.M."/>
            <person name="Ito M."/>
            <person name="Marcotte E.M."/>
            <person name="Wallingford J.B."/>
            <person name="Ito Y."/>
            <person name="Asashima M."/>
            <person name="Ueno N."/>
            <person name="Matsuda Y."/>
            <person name="Veenstra G.J."/>
            <person name="Fujiyama A."/>
            <person name="Harland R.M."/>
            <person name="Taira M."/>
            <person name="Rokhsar D.S."/>
        </authorList>
    </citation>
    <scope>NUCLEOTIDE SEQUENCE [LARGE SCALE GENOMIC DNA]</scope>
    <source>
        <strain evidence="2">J</strain>
    </source>
</reference>
<evidence type="ECO:0000313" key="1">
    <source>
        <dbReference type="EMBL" id="OCT75471.1"/>
    </source>
</evidence>
<evidence type="ECO:0000313" key="2">
    <source>
        <dbReference type="Proteomes" id="UP000694892"/>
    </source>
</evidence>
<dbReference type="AlphaFoldDB" id="A0A974CMN6"/>
<accession>A0A974CMN6</accession>
<sequence length="73" mass="8088">MQIGYYLKDIVSNLITETAHTYLHAVVSFMTASFSGRGGGCSDVREGRGQLKAVGIQQEQPPMFVHSLYREIP</sequence>
<gene>
    <name evidence="1" type="ORF">XELAEV_18030650mg</name>
</gene>
<proteinExistence type="predicted"/>
<dbReference type="Proteomes" id="UP000694892">
    <property type="component" value="Chromosome 6L"/>
</dbReference>
<protein>
    <submittedName>
        <fullName evidence="1">Uncharacterized protein</fullName>
    </submittedName>
</protein>
<dbReference type="EMBL" id="CM004476">
    <property type="protein sequence ID" value="OCT75471.1"/>
    <property type="molecule type" value="Genomic_DNA"/>
</dbReference>